<dbReference type="InterPro" id="IPR003959">
    <property type="entry name" value="ATPase_AAA_core"/>
</dbReference>
<evidence type="ECO:0000256" key="3">
    <source>
        <dbReference type="ARBA" id="ARBA00022840"/>
    </source>
</evidence>
<proteinExistence type="inferred from homology"/>
<keyword evidence="3" id="KW-0067">ATP-binding</keyword>
<dbReference type="SMART" id="SM00382">
    <property type="entry name" value="AAA"/>
    <property type="match status" value="1"/>
</dbReference>
<dbReference type="SUPFAM" id="SSF52540">
    <property type="entry name" value="P-loop containing nucleoside triphosphate hydrolases"/>
    <property type="match status" value="1"/>
</dbReference>
<dbReference type="CDD" id="cd19481">
    <property type="entry name" value="RecA-like_protease"/>
    <property type="match status" value="1"/>
</dbReference>
<dbReference type="Pfam" id="PF00004">
    <property type="entry name" value="AAA"/>
    <property type="match status" value="1"/>
</dbReference>
<dbReference type="AlphaFoldDB" id="A0A0S2TF87"/>
<evidence type="ECO:0000313" key="5">
    <source>
        <dbReference type="EMBL" id="ALP53846.1"/>
    </source>
</evidence>
<dbReference type="InterPro" id="IPR027417">
    <property type="entry name" value="P-loop_NTPase"/>
</dbReference>
<dbReference type="GO" id="GO:0005524">
    <property type="term" value="F:ATP binding"/>
    <property type="evidence" value="ECO:0007669"/>
    <property type="project" value="UniProtKB-KW"/>
</dbReference>
<dbReference type="Proteomes" id="UP000055136">
    <property type="component" value="Chromosome"/>
</dbReference>
<keyword evidence="2" id="KW-0547">Nucleotide-binding</keyword>
<gene>
    <name evidence="5" type="ORF">Tel_12270</name>
</gene>
<feature type="domain" description="AAA+ ATPase" evidence="4">
    <location>
        <begin position="239"/>
        <end position="371"/>
    </location>
</feature>
<sequence length="450" mass="50415">MSLANANAVSLAREIDWFSRVLETRICLYFEQPCDYADVQAIEPPDLTADDSEYARVVRENALDFDARLILILALLPHLQPQALDTLFIRNKNLDRGYAEFGGWQGKSHGGFLPTGETAAFLLAGSDLSRRFEILELFDADRPFARQGILRLERRDVDEPLLSGALLIASDYLSRFTSGVCHKPDYSISFPAKRITTRLGWEDLVLAPPVLAEIDNIKTWIKGSAIIMRQWGLEKSIKPGYRSLFYGPPGTGKTLTATLIGADVGADVYRIDLSMVVSKYIGETEKNLANVFDQAQSKHWILFFDEADALFGKRTQTSSSHDRYANQEISYLLQRIEDFPGIVILATNLKANIDEAFARRFQSLVYFPVPDAEQRYRLWLNTLNGKALLDEGVDLHGLAERYELTGGAITNVVRYGAISALQGQRNTITSEDLVNGVVKELRKEGKTLQV</sequence>
<dbReference type="InterPro" id="IPR003593">
    <property type="entry name" value="AAA+_ATPase"/>
</dbReference>
<evidence type="ECO:0000259" key="4">
    <source>
        <dbReference type="SMART" id="SM00382"/>
    </source>
</evidence>
<reference evidence="5" key="1">
    <citation type="submission" date="2015-10" db="EMBL/GenBank/DDBJ databases">
        <title>Description of Candidatus Tenderia electrophaga gen. nov, sp. nov., an Uncultivated Electroautotroph from a Biocathode Enrichment.</title>
        <authorList>
            <person name="Eddie B.J."/>
            <person name="Malanoski A.P."/>
            <person name="Wang Z."/>
            <person name="Hall R.J."/>
            <person name="Oh S.D."/>
            <person name="Heiner C."/>
            <person name="Lin B."/>
            <person name="Strycharz-Glaven S.M."/>
        </authorList>
    </citation>
    <scope>NUCLEOTIDE SEQUENCE [LARGE SCALE GENOMIC DNA]</scope>
    <source>
        <strain evidence="5">NRL1</strain>
    </source>
</reference>
<name>A0A0S2TF87_9GAMM</name>
<evidence type="ECO:0000256" key="2">
    <source>
        <dbReference type="ARBA" id="ARBA00022741"/>
    </source>
</evidence>
<protein>
    <submittedName>
        <fullName evidence="5">AAA family ATPase</fullName>
    </submittedName>
</protein>
<comment type="similarity">
    <text evidence="1">Belongs to the AAA ATPase family.</text>
</comment>
<dbReference type="Gene3D" id="3.40.50.300">
    <property type="entry name" value="P-loop containing nucleotide triphosphate hydrolases"/>
    <property type="match status" value="1"/>
</dbReference>
<dbReference type="GO" id="GO:0016887">
    <property type="term" value="F:ATP hydrolysis activity"/>
    <property type="evidence" value="ECO:0007669"/>
    <property type="project" value="InterPro"/>
</dbReference>
<accession>A0A0S2TF87</accession>
<evidence type="ECO:0000313" key="6">
    <source>
        <dbReference type="Proteomes" id="UP000055136"/>
    </source>
</evidence>
<dbReference type="InterPro" id="IPR050221">
    <property type="entry name" value="26S_Proteasome_ATPase"/>
</dbReference>
<keyword evidence="6" id="KW-1185">Reference proteome</keyword>
<dbReference type="KEGG" id="tee:Tel_12270"/>
<organism evidence="5 6">
    <name type="scientific">Candidatus Tenderia electrophaga</name>
    <dbReference type="NCBI Taxonomy" id="1748243"/>
    <lineage>
        <taxon>Bacteria</taxon>
        <taxon>Pseudomonadati</taxon>
        <taxon>Pseudomonadota</taxon>
        <taxon>Gammaproteobacteria</taxon>
        <taxon>Candidatus Tenderiales</taxon>
        <taxon>Candidatus Tenderiaceae</taxon>
        <taxon>Candidatus Tenderia</taxon>
    </lineage>
</organism>
<dbReference type="PANTHER" id="PTHR23073">
    <property type="entry name" value="26S PROTEASOME REGULATORY SUBUNIT"/>
    <property type="match status" value="1"/>
</dbReference>
<dbReference type="STRING" id="1748243.Tel_12270"/>
<evidence type="ECO:0000256" key="1">
    <source>
        <dbReference type="ARBA" id="ARBA00006914"/>
    </source>
</evidence>
<dbReference type="EMBL" id="CP013099">
    <property type="protein sequence ID" value="ALP53846.1"/>
    <property type="molecule type" value="Genomic_DNA"/>
</dbReference>